<sequence>MCAVKPHCRCRTRNRVAGADSSRPAFCRARRACGRSPVCKARTRAVFASSGTGRAADNGCVEFRTATFGRRGRLHAAAALALLAACAGCGDTRFLRRTCPAPPDPQGAAERPAPSAEYRVACPDVVSVTFTDHPDWDAVAVVDVDGRLPLPRPGSVSADGRTLDEIRTDLAALADCPTERVTVTLAAARSARVVVYGPIRGRARVVPYQGPEPVLDFLKRVGGLPPGSKLNQVYVIRPNVAAAARPQVFRVNVAAVLVDGDPRTNVLLQADDQIYVGETRQSVLSRVLPDWLGTAYRRLTGLLPDDWWSFTKSRRPADSSLGGTTHPGSLFLAPGRSAD</sequence>
<dbReference type="InterPro" id="IPR003715">
    <property type="entry name" value="Poly_export_N"/>
</dbReference>
<dbReference type="OrthoDB" id="279453at2"/>
<feature type="region of interest" description="Disordered" evidence="2">
    <location>
        <begin position="316"/>
        <end position="339"/>
    </location>
</feature>
<dbReference type="Pfam" id="PF02563">
    <property type="entry name" value="Poly_export"/>
    <property type="match status" value="1"/>
</dbReference>
<gene>
    <name evidence="4" type="ORF">C1280_03980</name>
</gene>
<dbReference type="PANTHER" id="PTHR33619:SF3">
    <property type="entry name" value="POLYSACCHARIDE EXPORT PROTEIN GFCE-RELATED"/>
    <property type="match status" value="1"/>
</dbReference>
<dbReference type="AlphaFoldDB" id="A0A2Z3H3Q4"/>
<feature type="domain" description="Polysaccharide export protein N-terminal" evidence="3">
    <location>
        <begin position="113"/>
        <end position="183"/>
    </location>
</feature>
<keyword evidence="1" id="KW-0732">Signal</keyword>
<evidence type="ECO:0000256" key="1">
    <source>
        <dbReference type="ARBA" id="ARBA00022729"/>
    </source>
</evidence>
<name>A0A2Z3H3Q4_9BACT</name>
<evidence type="ECO:0000259" key="3">
    <source>
        <dbReference type="Pfam" id="PF02563"/>
    </source>
</evidence>
<dbReference type="EMBL" id="CP025958">
    <property type="protein sequence ID" value="AWM36254.1"/>
    <property type="molecule type" value="Genomic_DNA"/>
</dbReference>
<accession>A0A2Z3H3Q4</accession>
<organism evidence="4 5">
    <name type="scientific">Gemmata obscuriglobus</name>
    <dbReference type="NCBI Taxonomy" id="114"/>
    <lineage>
        <taxon>Bacteria</taxon>
        <taxon>Pseudomonadati</taxon>
        <taxon>Planctomycetota</taxon>
        <taxon>Planctomycetia</taxon>
        <taxon>Gemmatales</taxon>
        <taxon>Gemmataceae</taxon>
        <taxon>Gemmata</taxon>
    </lineage>
</organism>
<reference evidence="4 5" key="1">
    <citation type="submission" date="2018-01" db="EMBL/GenBank/DDBJ databases">
        <title>G. obscuriglobus.</title>
        <authorList>
            <person name="Franke J."/>
            <person name="Blomberg W."/>
            <person name="Selmecki A."/>
        </authorList>
    </citation>
    <scope>NUCLEOTIDE SEQUENCE [LARGE SCALE GENOMIC DNA]</scope>
    <source>
        <strain evidence="4 5">DSM 5831</strain>
    </source>
</reference>
<evidence type="ECO:0000313" key="4">
    <source>
        <dbReference type="EMBL" id="AWM36254.1"/>
    </source>
</evidence>
<protein>
    <recommendedName>
        <fullName evidence="3">Polysaccharide export protein N-terminal domain-containing protein</fullName>
    </recommendedName>
</protein>
<dbReference type="GO" id="GO:0015159">
    <property type="term" value="F:polysaccharide transmembrane transporter activity"/>
    <property type="evidence" value="ECO:0007669"/>
    <property type="project" value="InterPro"/>
</dbReference>
<proteinExistence type="predicted"/>
<evidence type="ECO:0000313" key="5">
    <source>
        <dbReference type="Proteomes" id="UP000245802"/>
    </source>
</evidence>
<evidence type="ECO:0000256" key="2">
    <source>
        <dbReference type="SAM" id="MobiDB-lite"/>
    </source>
</evidence>
<dbReference type="PANTHER" id="PTHR33619">
    <property type="entry name" value="POLYSACCHARIDE EXPORT PROTEIN GFCE-RELATED"/>
    <property type="match status" value="1"/>
</dbReference>
<dbReference type="KEGG" id="gog:C1280_03980"/>
<dbReference type="InterPro" id="IPR049712">
    <property type="entry name" value="Poly_export"/>
</dbReference>
<dbReference type="Proteomes" id="UP000245802">
    <property type="component" value="Chromosome"/>
</dbReference>
<keyword evidence="5" id="KW-1185">Reference proteome</keyword>
<dbReference type="Gene3D" id="3.10.560.10">
    <property type="entry name" value="Outer membrane lipoprotein wza domain like"/>
    <property type="match status" value="1"/>
</dbReference>